<reference evidence="1 2" key="1">
    <citation type="submission" date="2019-07" db="EMBL/GenBank/DDBJ databases">
        <title>Genome assembly of Bacillus simplex strain GGC-P6A.</title>
        <authorList>
            <person name="Jennings M.E."/>
            <person name="Barton H.A."/>
        </authorList>
    </citation>
    <scope>NUCLEOTIDE SEQUENCE [LARGE SCALE GENOMIC DNA]</scope>
    <source>
        <strain evidence="1 2">GGC-P6A</strain>
    </source>
</reference>
<dbReference type="GeneID" id="56475703"/>
<accession>A0A8B5XSA5</accession>
<dbReference type="RefSeq" id="WP_063236522.1">
    <property type="nucleotide sequence ID" value="NZ_JARMTY010000043.1"/>
</dbReference>
<dbReference type="AlphaFoldDB" id="A0A8B5XSA5"/>
<dbReference type="Proteomes" id="UP000317770">
    <property type="component" value="Unassembled WGS sequence"/>
</dbReference>
<sequence>MKSMFKSKFFRVFVIILALIFVLVFLKRDVIFQEGNPIPLAIAFTKLTFQDVEMVRVWQNPDQYIVKQGNYEPFIKYMEDEGENYIGEFEDGFLFENEKGNITSHIGIKSFTKYYDLIDAPY</sequence>
<name>A0A8B5XSA5_9BACI</name>
<dbReference type="EMBL" id="VNKI01000023">
    <property type="protein sequence ID" value="TVX75766.1"/>
    <property type="molecule type" value="Genomic_DNA"/>
</dbReference>
<protein>
    <submittedName>
        <fullName evidence="1">Uncharacterized protein</fullName>
    </submittedName>
</protein>
<organism evidence="1 2">
    <name type="scientific">Peribacillus simplex</name>
    <dbReference type="NCBI Taxonomy" id="1478"/>
    <lineage>
        <taxon>Bacteria</taxon>
        <taxon>Bacillati</taxon>
        <taxon>Bacillota</taxon>
        <taxon>Bacilli</taxon>
        <taxon>Bacillales</taxon>
        <taxon>Bacillaceae</taxon>
        <taxon>Peribacillus</taxon>
    </lineage>
</organism>
<gene>
    <name evidence="1" type="ORF">FQP34_26950</name>
</gene>
<evidence type="ECO:0000313" key="1">
    <source>
        <dbReference type="EMBL" id="TVX75766.1"/>
    </source>
</evidence>
<proteinExistence type="predicted"/>
<comment type="caution">
    <text evidence="1">The sequence shown here is derived from an EMBL/GenBank/DDBJ whole genome shotgun (WGS) entry which is preliminary data.</text>
</comment>
<evidence type="ECO:0000313" key="2">
    <source>
        <dbReference type="Proteomes" id="UP000317770"/>
    </source>
</evidence>